<dbReference type="CDD" id="cd00586">
    <property type="entry name" value="4HBT"/>
    <property type="match status" value="1"/>
</dbReference>
<protein>
    <submittedName>
        <fullName evidence="1">Acyl-CoA thioester hydrolase</fullName>
        <ecNumber evidence="1">3.1.2.-</ecNumber>
    </submittedName>
</protein>
<dbReference type="PANTHER" id="PTHR31793">
    <property type="entry name" value="4-HYDROXYBENZOYL-COA THIOESTERASE FAMILY MEMBER"/>
    <property type="match status" value="1"/>
</dbReference>
<gene>
    <name evidence="1" type="ORF">J2X01_003468</name>
</gene>
<name>A0ABU1UG99_9MICC</name>
<accession>A0ABU1UG99</accession>
<dbReference type="SUPFAM" id="SSF54637">
    <property type="entry name" value="Thioesterase/thiol ester dehydrase-isomerase"/>
    <property type="match status" value="1"/>
</dbReference>
<keyword evidence="2" id="KW-1185">Reference proteome</keyword>
<dbReference type="EC" id="3.1.2.-" evidence="1"/>
<dbReference type="EMBL" id="JAVDVQ010000019">
    <property type="protein sequence ID" value="MDR7084160.1"/>
    <property type="molecule type" value="Genomic_DNA"/>
</dbReference>
<dbReference type="RefSeq" id="WP_310060138.1">
    <property type="nucleotide sequence ID" value="NZ_JAVDVQ010000019.1"/>
</dbReference>
<organism evidence="1 2">
    <name type="scientific">Arthrobacter ginsengisoli</name>
    <dbReference type="NCBI Taxonomy" id="1356565"/>
    <lineage>
        <taxon>Bacteria</taxon>
        <taxon>Bacillati</taxon>
        <taxon>Actinomycetota</taxon>
        <taxon>Actinomycetes</taxon>
        <taxon>Micrococcales</taxon>
        <taxon>Micrococcaceae</taxon>
        <taxon>Arthrobacter</taxon>
    </lineage>
</organism>
<reference evidence="1 2" key="1">
    <citation type="submission" date="2023-07" db="EMBL/GenBank/DDBJ databases">
        <title>Sorghum-associated microbial communities from plants grown in Nebraska, USA.</title>
        <authorList>
            <person name="Schachtman D."/>
        </authorList>
    </citation>
    <scope>NUCLEOTIDE SEQUENCE [LARGE SCALE GENOMIC DNA]</scope>
    <source>
        <strain evidence="1 2">BE167</strain>
    </source>
</reference>
<keyword evidence="1" id="KW-0378">Hydrolase</keyword>
<proteinExistence type="predicted"/>
<dbReference type="InterPro" id="IPR029069">
    <property type="entry name" value="HotDog_dom_sf"/>
</dbReference>
<dbReference type="PANTHER" id="PTHR31793:SF24">
    <property type="entry name" value="LONG-CHAIN ACYL-COA THIOESTERASE FADM"/>
    <property type="match status" value="1"/>
</dbReference>
<dbReference type="GO" id="GO:0016787">
    <property type="term" value="F:hydrolase activity"/>
    <property type="evidence" value="ECO:0007669"/>
    <property type="project" value="UniProtKB-KW"/>
</dbReference>
<sequence>MLIKTAEDAGMHEHFEMIMPLRWSDQDLNGHINNARIVTLMEEARVRWLNSTAASEGLETFQCPKVVASLNVEYRKPVSYEDELLLVLDITRVGNGSFTVRHTGIQLGSSVFIGTTVVVPLDRESERPRKLTAAETAYLLRYAETASVAG</sequence>
<dbReference type="InterPro" id="IPR050563">
    <property type="entry name" value="4-hydroxybenzoyl-CoA_TE"/>
</dbReference>
<evidence type="ECO:0000313" key="2">
    <source>
        <dbReference type="Proteomes" id="UP001252243"/>
    </source>
</evidence>
<dbReference type="Gene3D" id="3.10.129.10">
    <property type="entry name" value="Hotdog Thioesterase"/>
    <property type="match status" value="1"/>
</dbReference>
<dbReference type="Pfam" id="PF13279">
    <property type="entry name" value="4HBT_2"/>
    <property type="match status" value="1"/>
</dbReference>
<comment type="caution">
    <text evidence="1">The sequence shown here is derived from an EMBL/GenBank/DDBJ whole genome shotgun (WGS) entry which is preliminary data.</text>
</comment>
<evidence type="ECO:0000313" key="1">
    <source>
        <dbReference type="EMBL" id="MDR7084160.1"/>
    </source>
</evidence>
<dbReference type="Proteomes" id="UP001252243">
    <property type="component" value="Unassembled WGS sequence"/>
</dbReference>